<evidence type="ECO:0000256" key="1">
    <source>
        <dbReference type="SAM" id="MobiDB-lite"/>
    </source>
</evidence>
<proteinExistence type="predicted"/>
<feature type="compositionally biased region" description="Polar residues" evidence="1">
    <location>
        <begin position="12"/>
        <end position="24"/>
    </location>
</feature>
<feature type="region of interest" description="Disordered" evidence="1">
    <location>
        <begin position="1"/>
        <end position="24"/>
    </location>
</feature>
<sequence length="223" mass="26227">MEKDCNVDIAGLTQSNQKPSSKTPLSHNVDVDMLQLTFPHNVQLSASCVTPSGKPKVTRSQKRSLIVTSQVEVPKVKKRKKIKDSLQVIDDEDMNEFEPFTKMEKIIRNYIFNKNFEERFVLFEVVLVSIKYEYGDRATFNTLLPNQWISSQIINLFICKMIMEEKSYRDMFVWYLPTHFTQKMLKEDGNPILEWFKKTYRDNDKCMSNLVKCEQNKSNWVFG</sequence>
<gene>
    <name evidence="2" type="ORF">SO802_030356</name>
</gene>
<accession>A0AAW2BKJ0</accession>
<dbReference type="AlphaFoldDB" id="A0AAW2BKJ0"/>
<evidence type="ECO:0000313" key="3">
    <source>
        <dbReference type="Proteomes" id="UP001459277"/>
    </source>
</evidence>
<name>A0AAW2BKJ0_9ROSI</name>
<protein>
    <submittedName>
        <fullName evidence="2">Uncharacterized protein</fullName>
    </submittedName>
</protein>
<evidence type="ECO:0000313" key="2">
    <source>
        <dbReference type="EMBL" id="KAK9985405.1"/>
    </source>
</evidence>
<keyword evidence="3" id="KW-1185">Reference proteome</keyword>
<comment type="caution">
    <text evidence="2">The sequence shown here is derived from an EMBL/GenBank/DDBJ whole genome shotgun (WGS) entry which is preliminary data.</text>
</comment>
<reference evidence="2 3" key="1">
    <citation type="submission" date="2024-01" db="EMBL/GenBank/DDBJ databases">
        <title>A telomere-to-telomere, gap-free genome of sweet tea (Lithocarpus litseifolius).</title>
        <authorList>
            <person name="Zhou J."/>
        </authorList>
    </citation>
    <scope>NUCLEOTIDE SEQUENCE [LARGE SCALE GENOMIC DNA]</scope>
    <source>
        <strain evidence="2">Zhou-2022a</strain>
        <tissue evidence="2">Leaf</tissue>
    </source>
</reference>
<organism evidence="2 3">
    <name type="scientific">Lithocarpus litseifolius</name>
    <dbReference type="NCBI Taxonomy" id="425828"/>
    <lineage>
        <taxon>Eukaryota</taxon>
        <taxon>Viridiplantae</taxon>
        <taxon>Streptophyta</taxon>
        <taxon>Embryophyta</taxon>
        <taxon>Tracheophyta</taxon>
        <taxon>Spermatophyta</taxon>
        <taxon>Magnoliopsida</taxon>
        <taxon>eudicotyledons</taxon>
        <taxon>Gunneridae</taxon>
        <taxon>Pentapetalae</taxon>
        <taxon>rosids</taxon>
        <taxon>fabids</taxon>
        <taxon>Fagales</taxon>
        <taxon>Fagaceae</taxon>
        <taxon>Lithocarpus</taxon>
    </lineage>
</organism>
<dbReference type="Proteomes" id="UP001459277">
    <property type="component" value="Unassembled WGS sequence"/>
</dbReference>
<dbReference type="Gene3D" id="3.40.395.10">
    <property type="entry name" value="Adenoviral Proteinase, Chain A"/>
    <property type="match status" value="1"/>
</dbReference>
<dbReference type="EMBL" id="JAZDWU010000011">
    <property type="protein sequence ID" value="KAK9985405.1"/>
    <property type="molecule type" value="Genomic_DNA"/>
</dbReference>